<keyword evidence="8" id="KW-0472">Membrane</keyword>
<evidence type="ECO:0000313" key="10">
    <source>
        <dbReference type="Proteomes" id="UP000053477"/>
    </source>
</evidence>
<dbReference type="SUPFAM" id="SSF48264">
    <property type="entry name" value="Cytochrome P450"/>
    <property type="match status" value="1"/>
</dbReference>
<keyword evidence="6 7" id="KW-0349">Heme</keyword>
<name>A0A0H2SSC2_9AGAM</name>
<proteinExistence type="inferred from homology"/>
<dbReference type="GO" id="GO:0004497">
    <property type="term" value="F:monooxygenase activity"/>
    <property type="evidence" value="ECO:0007669"/>
    <property type="project" value="UniProtKB-KW"/>
</dbReference>
<accession>A0A0H2SSC2</accession>
<dbReference type="GO" id="GO:0016705">
    <property type="term" value="F:oxidoreductase activity, acting on paired donors, with incorporation or reduction of molecular oxygen"/>
    <property type="evidence" value="ECO:0007669"/>
    <property type="project" value="InterPro"/>
</dbReference>
<evidence type="ECO:0000256" key="8">
    <source>
        <dbReference type="SAM" id="Phobius"/>
    </source>
</evidence>
<feature type="transmembrane region" description="Helical" evidence="8">
    <location>
        <begin position="93"/>
        <end position="113"/>
    </location>
</feature>
<sequence>MANVTHLSASISLPSVIASPLSAIPIPSLFFKATESGSWLYTSLAVAASLLVLEQSVYRYKKAHLPGSTWTIPIIGKFADSLHPSLDKYKKQWASGALSAVSVFNIFIVMASTNEYAIKIFNSPTFATPALVHSAKQILMPDNWVFLTGKIHVEYRKVLNQLFTRKSLGIYVTIQDIICRRHYTKWLEEAKKTDSTMPIMFPVREMNMDTSLRVFCGPHIPDHAAQEINDKYWLITRALELVNFPLAIPGTKVYKAIQARKIAHKWLELAAKNSKISMAAGNEPECMLDAWNREMASPGYKGRTDFSDREMAMVVFSFLFASQDAMSSGLIYGFQHLADHPEFLVRVREEQYRVRGAHLDKPMTLDMLDEMPFLRTFVKESLRVMPPVTMVPYRCNKPFKLSENYTVPVGSLVIPSIFPSLHDPAVYPEPEKLNPDRWADPNGLANSHPRNYLVFGSGPHKCIGVEYALMNMAICLANAAVLMNWDHQLTSESDDTEMIATIFPKDGCILKLAPREKA</sequence>
<dbReference type="Pfam" id="PF00067">
    <property type="entry name" value="p450"/>
    <property type="match status" value="1"/>
</dbReference>
<keyword evidence="3 6" id="KW-0479">Metal-binding</keyword>
<dbReference type="GO" id="GO:0020037">
    <property type="term" value="F:heme binding"/>
    <property type="evidence" value="ECO:0007669"/>
    <property type="project" value="InterPro"/>
</dbReference>
<gene>
    <name evidence="9" type="ORF">SCHPADRAFT_817065</name>
</gene>
<dbReference type="AlphaFoldDB" id="A0A0H2SSC2"/>
<evidence type="ECO:0000256" key="3">
    <source>
        <dbReference type="ARBA" id="ARBA00022723"/>
    </source>
</evidence>
<feature type="binding site" description="axial binding residue" evidence="6">
    <location>
        <position position="462"/>
    </location>
    <ligand>
        <name>heme</name>
        <dbReference type="ChEBI" id="CHEBI:30413"/>
    </ligand>
    <ligandPart>
        <name>Fe</name>
        <dbReference type="ChEBI" id="CHEBI:18248"/>
    </ligandPart>
</feature>
<organism evidence="9 10">
    <name type="scientific">Schizopora paradoxa</name>
    <dbReference type="NCBI Taxonomy" id="27342"/>
    <lineage>
        <taxon>Eukaryota</taxon>
        <taxon>Fungi</taxon>
        <taxon>Dikarya</taxon>
        <taxon>Basidiomycota</taxon>
        <taxon>Agaricomycotina</taxon>
        <taxon>Agaricomycetes</taxon>
        <taxon>Hymenochaetales</taxon>
        <taxon>Schizoporaceae</taxon>
        <taxon>Schizopora</taxon>
    </lineage>
</organism>
<evidence type="ECO:0000256" key="6">
    <source>
        <dbReference type="PIRSR" id="PIRSR602401-1"/>
    </source>
</evidence>
<dbReference type="InterPro" id="IPR001128">
    <property type="entry name" value="Cyt_P450"/>
</dbReference>
<dbReference type="CDD" id="cd11082">
    <property type="entry name" value="CYP61_CYP710"/>
    <property type="match status" value="1"/>
</dbReference>
<evidence type="ECO:0000256" key="7">
    <source>
        <dbReference type="RuleBase" id="RU000461"/>
    </source>
</evidence>
<reference evidence="9 10" key="1">
    <citation type="submission" date="2015-04" db="EMBL/GenBank/DDBJ databases">
        <title>Complete genome sequence of Schizopora paradoxa KUC8140, a cosmopolitan wood degrader in East Asia.</title>
        <authorList>
            <consortium name="DOE Joint Genome Institute"/>
            <person name="Min B."/>
            <person name="Park H."/>
            <person name="Jang Y."/>
            <person name="Kim J.-J."/>
            <person name="Kim K.H."/>
            <person name="Pangilinan J."/>
            <person name="Lipzen A."/>
            <person name="Riley R."/>
            <person name="Grigoriev I.V."/>
            <person name="Spatafora J.W."/>
            <person name="Choi I.-G."/>
        </authorList>
    </citation>
    <scope>NUCLEOTIDE SEQUENCE [LARGE SCALE GENOMIC DNA]</scope>
    <source>
        <strain evidence="9 10">KUC8140</strain>
    </source>
</reference>
<evidence type="ECO:0000256" key="4">
    <source>
        <dbReference type="ARBA" id="ARBA00023002"/>
    </source>
</evidence>
<keyword evidence="10" id="KW-1185">Reference proteome</keyword>
<feature type="transmembrane region" description="Helical" evidence="8">
    <location>
        <begin position="39"/>
        <end position="58"/>
    </location>
</feature>
<keyword evidence="5 6" id="KW-0408">Iron</keyword>
<dbReference type="InterPro" id="IPR002401">
    <property type="entry name" value="Cyt_P450_E_grp-I"/>
</dbReference>
<keyword evidence="7" id="KW-0503">Monooxygenase</keyword>
<dbReference type="GO" id="GO:0005506">
    <property type="term" value="F:iron ion binding"/>
    <property type="evidence" value="ECO:0007669"/>
    <property type="project" value="InterPro"/>
</dbReference>
<dbReference type="STRING" id="27342.A0A0H2SSC2"/>
<dbReference type="GO" id="GO:0016125">
    <property type="term" value="P:sterol metabolic process"/>
    <property type="evidence" value="ECO:0007669"/>
    <property type="project" value="TreeGrafter"/>
</dbReference>
<dbReference type="PROSITE" id="PS00086">
    <property type="entry name" value="CYTOCHROME_P450"/>
    <property type="match status" value="1"/>
</dbReference>
<dbReference type="FunCoup" id="A0A0H2SSC2">
    <property type="interactions" value="341"/>
</dbReference>
<dbReference type="Proteomes" id="UP000053477">
    <property type="component" value="Unassembled WGS sequence"/>
</dbReference>
<comment type="cofactor">
    <cofactor evidence="1 6">
        <name>heme</name>
        <dbReference type="ChEBI" id="CHEBI:30413"/>
    </cofactor>
</comment>
<keyword evidence="8" id="KW-1133">Transmembrane helix</keyword>
<comment type="similarity">
    <text evidence="2 7">Belongs to the cytochrome P450 family.</text>
</comment>
<protein>
    <submittedName>
        <fullName evidence="9">Cytochrome P450 sterol C22-desaturase</fullName>
    </submittedName>
</protein>
<keyword evidence="4 7" id="KW-0560">Oxidoreductase</keyword>
<dbReference type="PRINTS" id="PR00463">
    <property type="entry name" value="EP450I"/>
</dbReference>
<evidence type="ECO:0000313" key="9">
    <source>
        <dbReference type="EMBL" id="KLO20001.1"/>
    </source>
</evidence>
<dbReference type="InterPro" id="IPR036396">
    <property type="entry name" value="Cyt_P450_sf"/>
</dbReference>
<evidence type="ECO:0000256" key="5">
    <source>
        <dbReference type="ARBA" id="ARBA00023004"/>
    </source>
</evidence>
<dbReference type="EMBL" id="KQ085883">
    <property type="protein sequence ID" value="KLO20001.1"/>
    <property type="molecule type" value="Genomic_DNA"/>
</dbReference>
<evidence type="ECO:0000256" key="1">
    <source>
        <dbReference type="ARBA" id="ARBA00001971"/>
    </source>
</evidence>
<dbReference type="PANTHER" id="PTHR24286">
    <property type="entry name" value="CYTOCHROME P450 26"/>
    <property type="match status" value="1"/>
</dbReference>
<dbReference type="FunFam" id="1.10.630.10:FF:000021">
    <property type="entry name" value="Cytochrome P450 61"/>
    <property type="match status" value="1"/>
</dbReference>
<dbReference type="InterPro" id="IPR017972">
    <property type="entry name" value="Cyt_P450_CS"/>
</dbReference>
<dbReference type="PANTHER" id="PTHR24286:SF228">
    <property type="entry name" value="C-22 STEROL DESATURASE ERG5"/>
    <property type="match status" value="1"/>
</dbReference>
<dbReference type="InParanoid" id="A0A0H2SSC2"/>
<dbReference type="OrthoDB" id="1372046at2759"/>
<evidence type="ECO:0000256" key="2">
    <source>
        <dbReference type="ARBA" id="ARBA00010617"/>
    </source>
</evidence>
<dbReference type="Gene3D" id="1.10.630.10">
    <property type="entry name" value="Cytochrome P450"/>
    <property type="match status" value="1"/>
</dbReference>
<keyword evidence="8" id="KW-0812">Transmembrane</keyword>